<dbReference type="PANTHER" id="PTHR36498">
    <property type="entry name" value="TATA-BINDING PROTEIN-ASSOCIATED FACTOR 172"/>
    <property type="match status" value="1"/>
</dbReference>
<dbReference type="GO" id="GO:0016887">
    <property type="term" value="F:ATP hydrolysis activity"/>
    <property type="evidence" value="ECO:0007669"/>
    <property type="project" value="InterPro"/>
</dbReference>
<dbReference type="Gene3D" id="1.25.10.10">
    <property type="entry name" value="Leucine-rich Repeat Variant"/>
    <property type="match status" value="1"/>
</dbReference>
<dbReference type="SUPFAM" id="SSF48371">
    <property type="entry name" value="ARM repeat"/>
    <property type="match status" value="1"/>
</dbReference>
<gene>
    <name evidence="1" type="ORF">GIB67_034512</name>
</gene>
<dbReference type="PANTHER" id="PTHR36498:SF1">
    <property type="entry name" value="TATA-BINDING PROTEIN-ASSOCIATED FACTOR 172"/>
    <property type="match status" value="1"/>
</dbReference>
<accession>A0A7J7PBE2</accession>
<evidence type="ECO:0000313" key="1">
    <source>
        <dbReference type="EMBL" id="KAF6176650.1"/>
    </source>
</evidence>
<protein>
    <recommendedName>
        <fullName evidence="3">Mot1 central domain-containing protein</fullName>
    </recommendedName>
</protein>
<dbReference type="InterPro" id="IPR016024">
    <property type="entry name" value="ARM-type_fold"/>
</dbReference>
<dbReference type="GO" id="GO:0003677">
    <property type="term" value="F:DNA binding"/>
    <property type="evidence" value="ECO:0007669"/>
    <property type="project" value="InterPro"/>
</dbReference>
<dbReference type="AlphaFoldDB" id="A0A7J7PBE2"/>
<keyword evidence="2" id="KW-1185">Reference proteome</keyword>
<name>A0A7J7PBE2_9MAGN</name>
<dbReference type="InterPro" id="IPR044972">
    <property type="entry name" value="Mot1"/>
</dbReference>
<evidence type="ECO:0000313" key="2">
    <source>
        <dbReference type="Proteomes" id="UP000541444"/>
    </source>
</evidence>
<dbReference type="OrthoDB" id="10252227at2759"/>
<reference evidence="1 2" key="1">
    <citation type="journal article" date="2020" name="IScience">
        <title>Genome Sequencing of the Endangered Kingdonia uniflora (Circaeasteraceae, Ranunculales) Reveals Potential Mechanisms of Evolutionary Specialization.</title>
        <authorList>
            <person name="Sun Y."/>
            <person name="Deng T."/>
            <person name="Zhang A."/>
            <person name="Moore M.J."/>
            <person name="Landis J.B."/>
            <person name="Lin N."/>
            <person name="Zhang H."/>
            <person name="Zhang X."/>
            <person name="Huang J."/>
            <person name="Zhang X."/>
            <person name="Sun H."/>
            <person name="Wang H."/>
        </authorList>
    </citation>
    <scope>NUCLEOTIDE SEQUENCE [LARGE SCALE GENOMIC DNA]</scope>
    <source>
        <strain evidence="1">TB1705</strain>
        <tissue evidence="1">Leaf</tissue>
    </source>
</reference>
<evidence type="ECO:0008006" key="3">
    <source>
        <dbReference type="Google" id="ProtNLM"/>
    </source>
</evidence>
<comment type="caution">
    <text evidence="1">The sequence shown here is derived from an EMBL/GenBank/DDBJ whole genome shotgun (WGS) entry which is preliminary data.</text>
</comment>
<organism evidence="1 2">
    <name type="scientific">Kingdonia uniflora</name>
    <dbReference type="NCBI Taxonomy" id="39325"/>
    <lineage>
        <taxon>Eukaryota</taxon>
        <taxon>Viridiplantae</taxon>
        <taxon>Streptophyta</taxon>
        <taxon>Embryophyta</taxon>
        <taxon>Tracheophyta</taxon>
        <taxon>Spermatophyta</taxon>
        <taxon>Magnoliopsida</taxon>
        <taxon>Ranunculales</taxon>
        <taxon>Circaeasteraceae</taxon>
        <taxon>Kingdonia</taxon>
    </lineage>
</organism>
<dbReference type="EMBL" id="JACGCM010000067">
    <property type="protein sequence ID" value="KAF6176650.1"/>
    <property type="molecule type" value="Genomic_DNA"/>
</dbReference>
<dbReference type="GO" id="GO:0017025">
    <property type="term" value="F:TBP-class protein binding"/>
    <property type="evidence" value="ECO:0007669"/>
    <property type="project" value="InterPro"/>
</dbReference>
<dbReference type="Proteomes" id="UP000541444">
    <property type="component" value="Unassembled WGS sequence"/>
</dbReference>
<sequence length="450" mass="50920">MDVNDMIKDEDLIANKFNSHGSGTVPRYYTSQSLNQIQQLVANMVPNFISKRLSARELNLLKRKAKINAKDQSKSWSEEEESEVLQSRLPKVVTCADQSSSTWEVRHGSMMVLREVLSQQGGSAGVFMRNLSSENSYIFEGEEKYTLNTLKRERELDLNVQVDAEESEPDWKRQKFEDLSHPLISITATINKEVDLGVDPDAYLDNGFCFHTKEVGDTVKQISYCQATSSTPEIGTPSHPGDSKLTKLVTLTRNSWLRNWEFLQECAICFLCVFSLDRFGDYVSDQVVAPVRETCAQSLGTVLKYMHPLLVHETLKILLQMQRRPEWEIRHGSLLGMKYLVAVRRVGFCLTDKIDERSLKVTFRDLGGKHSVEILKEMLDDLLCFILPACKFGLEDPDDDVRAVAAEALVPAAGAIVSLNGQMLHSIVMLLWDILRDLDDLSPSTSRFTF</sequence>
<proteinExistence type="predicted"/>
<dbReference type="InterPro" id="IPR011989">
    <property type="entry name" value="ARM-like"/>
</dbReference>